<dbReference type="RefSeq" id="XP_016484448.1">
    <property type="nucleotide sequence ID" value="XM_016628962.2"/>
</dbReference>
<protein>
    <submittedName>
        <fullName evidence="4">Uncharacterized protein LOC107804990</fullName>
    </submittedName>
</protein>
<evidence type="ECO:0000313" key="3">
    <source>
        <dbReference type="Proteomes" id="UP000790787"/>
    </source>
</evidence>
<keyword evidence="2" id="KW-0472">Membrane</keyword>
<dbReference type="OrthoDB" id="1908269at2759"/>
<sequence length="294" mass="33235">MASAMTRTKLLKTPLVSSFPSSSPLSYLTNHRSHQIDPKLSTSLCSILNHKSNFNSPDFHILNPSLSALNPLYSTVFKPQSAVQEKPVKSSIKSTSFLQIQSQTHFLEKIAQNTNPFNSCSNLRYFSTSDDGKHRNSSEYPRQNPEFKHQEIEGPTVERDLSPLANETREVLEKMLKRMYSLSKAFAALGLVQLGLGAWLTYMTQSSPVYEISIQSFLAFGLPFALAFMLRLTVKPMYFFRKMEEQGRQQILTLTLQVAKQFNVMFLRFQGVSYSCIVVAFVGLVLVVFSKFSS</sequence>
<gene>
    <name evidence="4" type="primary">LOC107804990</name>
</gene>
<accession>A0A1S4B6N4</accession>
<dbReference type="PANTHER" id="PTHR37222">
    <property type="entry name" value="OS02G0718000 PROTEIN"/>
    <property type="match status" value="1"/>
</dbReference>
<dbReference type="Proteomes" id="UP000790787">
    <property type="component" value="Chromosome 22"/>
</dbReference>
<dbReference type="RefSeq" id="XP_016484448.1">
    <property type="nucleotide sequence ID" value="XM_016628962.1"/>
</dbReference>
<evidence type="ECO:0000256" key="1">
    <source>
        <dbReference type="SAM" id="MobiDB-lite"/>
    </source>
</evidence>
<dbReference type="PaxDb" id="4097-A0A1S4B6N4"/>
<keyword evidence="3" id="KW-1185">Reference proteome</keyword>
<organism evidence="3 4">
    <name type="scientific">Nicotiana tabacum</name>
    <name type="common">Common tobacco</name>
    <dbReference type="NCBI Taxonomy" id="4097"/>
    <lineage>
        <taxon>Eukaryota</taxon>
        <taxon>Viridiplantae</taxon>
        <taxon>Streptophyta</taxon>
        <taxon>Embryophyta</taxon>
        <taxon>Tracheophyta</taxon>
        <taxon>Spermatophyta</taxon>
        <taxon>Magnoliopsida</taxon>
        <taxon>eudicotyledons</taxon>
        <taxon>Gunneridae</taxon>
        <taxon>Pentapetalae</taxon>
        <taxon>asterids</taxon>
        <taxon>lamiids</taxon>
        <taxon>Solanales</taxon>
        <taxon>Solanaceae</taxon>
        <taxon>Nicotianoideae</taxon>
        <taxon>Nicotianeae</taxon>
        <taxon>Nicotiana</taxon>
    </lineage>
</organism>
<keyword evidence="2" id="KW-0812">Transmembrane</keyword>
<reference evidence="3" key="1">
    <citation type="journal article" date="2014" name="Nat. Commun.">
        <title>The tobacco genome sequence and its comparison with those of tomato and potato.</title>
        <authorList>
            <person name="Sierro N."/>
            <person name="Battey J.N."/>
            <person name="Ouadi S."/>
            <person name="Bakaher N."/>
            <person name="Bovet L."/>
            <person name="Willig A."/>
            <person name="Goepfert S."/>
            <person name="Peitsch M.C."/>
            <person name="Ivanov N.V."/>
        </authorList>
    </citation>
    <scope>NUCLEOTIDE SEQUENCE [LARGE SCALE GENOMIC DNA]</scope>
</reference>
<reference evidence="4" key="2">
    <citation type="submission" date="2025-08" db="UniProtKB">
        <authorList>
            <consortium name="RefSeq"/>
        </authorList>
    </citation>
    <scope>IDENTIFICATION</scope>
    <source>
        <tissue evidence="4">Leaf</tissue>
    </source>
</reference>
<evidence type="ECO:0000313" key="4">
    <source>
        <dbReference type="RefSeq" id="XP_016484448.1"/>
    </source>
</evidence>
<feature type="region of interest" description="Disordered" evidence="1">
    <location>
        <begin position="130"/>
        <end position="149"/>
    </location>
</feature>
<dbReference type="AlphaFoldDB" id="A0A1S4B6N4"/>
<dbReference type="PANTHER" id="PTHR37222:SF1">
    <property type="entry name" value="OS02G0718000 PROTEIN"/>
    <property type="match status" value="1"/>
</dbReference>
<proteinExistence type="predicted"/>
<dbReference type="KEGG" id="nta:107804990"/>
<dbReference type="GeneID" id="107804990"/>
<evidence type="ECO:0000256" key="2">
    <source>
        <dbReference type="SAM" id="Phobius"/>
    </source>
</evidence>
<feature type="transmembrane region" description="Helical" evidence="2">
    <location>
        <begin position="214"/>
        <end position="234"/>
    </location>
</feature>
<feature type="transmembrane region" description="Helical" evidence="2">
    <location>
        <begin position="271"/>
        <end position="289"/>
    </location>
</feature>
<feature type="transmembrane region" description="Helical" evidence="2">
    <location>
        <begin position="182"/>
        <end position="202"/>
    </location>
</feature>
<keyword evidence="2" id="KW-1133">Transmembrane helix</keyword>
<name>A0A1S4B6N4_TOBAC</name>
<dbReference type="STRING" id="4097.A0A1S4B6N4"/>